<keyword evidence="3" id="KW-1185">Reference proteome</keyword>
<dbReference type="AlphaFoldDB" id="A0A197K567"/>
<dbReference type="EMBL" id="KV442023">
    <property type="protein sequence ID" value="OAQ32802.1"/>
    <property type="molecule type" value="Genomic_DNA"/>
</dbReference>
<sequence length="71" mass="8103">MKSRKLCLLLLLIVLIVLFLLLLMLVVVVMGMTRKGLNVLDKRHQRHQNSAPRHPEGEPVQLDPPDILTDL</sequence>
<evidence type="ECO:0000313" key="3">
    <source>
        <dbReference type="Proteomes" id="UP000078512"/>
    </source>
</evidence>
<organism evidence="2 3">
    <name type="scientific">Linnemannia elongata AG-77</name>
    <dbReference type="NCBI Taxonomy" id="1314771"/>
    <lineage>
        <taxon>Eukaryota</taxon>
        <taxon>Fungi</taxon>
        <taxon>Fungi incertae sedis</taxon>
        <taxon>Mucoromycota</taxon>
        <taxon>Mortierellomycotina</taxon>
        <taxon>Mortierellomycetes</taxon>
        <taxon>Mortierellales</taxon>
        <taxon>Mortierellaceae</taxon>
        <taxon>Linnemannia</taxon>
    </lineage>
</organism>
<feature type="region of interest" description="Disordered" evidence="1">
    <location>
        <begin position="43"/>
        <end position="71"/>
    </location>
</feature>
<evidence type="ECO:0000313" key="2">
    <source>
        <dbReference type="EMBL" id="OAQ32802.1"/>
    </source>
</evidence>
<gene>
    <name evidence="2" type="ORF">K457DRAFT_134911</name>
</gene>
<dbReference type="Proteomes" id="UP000078512">
    <property type="component" value="Unassembled WGS sequence"/>
</dbReference>
<protein>
    <submittedName>
        <fullName evidence="2">Uncharacterized protein</fullName>
    </submittedName>
</protein>
<accession>A0A197K567</accession>
<evidence type="ECO:0000256" key="1">
    <source>
        <dbReference type="SAM" id="MobiDB-lite"/>
    </source>
</evidence>
<feature type="non-terminal residue" evidence="2">
    <location>
        <position position="71"/>
    </location>
</feature>
<reference evidence="2 3" key="1">
    <citation type="submission" date="2016-05" db="EMBL/GenBank/DDBJ databases">
        <title>Genome sequencing reveals origins of a unique bacterial endosymbiosis in the earliest lineages of terrestrial Fungi.</title>
        <authorList>
            <consortium name="DOE Joint Genome Institute"/>
            <person name="Uehling J."/>
            <person name="Gryganskyi A."/>
            <person name="Hameed K."/>
            <person name="Tschaplinski T."/>
            <person name="Misztal P."/>
            <person name="Wu S."/>
            <person name="Desiro A."/>
            <person name="Vande Pol N."/>
            <person name="Du Z.-Y."/>
            <person name="Zienkiewicz A."/>
            <person name="Zienkiewicz K."/>
            <person name="Morin E."/>
            <person name="Tisserant E."/>
            <person name="Splivallo R."/>
            <person name="Hainaut M."/>
            <person name="Henrissat B."/>
            <person name="Ohm R."/>
            <person name="Kuo A."/>
            <person name="Yan J."/>
            <person name="Lipzen A."/>
            <person name="Nolan M."/>
            <person name="Labutti K."/>
            <person name="Barry K."/>
            <person name="Goldstein A."/>
            <person name="Labbe J."/>
            <person name="Schadt C."/>
            <person name="Tuskan G."/>
            <person name="Grigoriev I."/>
            <person name="Martin F."/>
            <person name="Vilgalys R."/>
            <person name="Bonito G."/>
        </authorList>
    </citation>
    <scope>NUCLEOTIDE SEQUENCE [LARGE SCALE GENOMIC DNA]</scope>
    <source>
        <strain evidence="2 3">AG-77</strain>
    </source>
</reference>
<proteinExistence type="predicted"/>
<name>A0A197K567_9FUNG</name>